<reference evidence="1 2" key="1">
    <citation type="submission" date="2020-08" db="EMBL/GenBank/DDBJ databases">
        <authorList>
            <person name="Koutsovoulos G."/>
            <person name="Danchin GJ E."/>
        </authorList>
    </citation>
    <scope>NUCLEOTIDE SEQUENCE [LARGE SCALE GENOMIC DNA]</scope>
</reference>
<evidence type="ECO:0000313" key="1">
    <source>
        <dbReference type="EMBL" id="CAD2176141.1"/>
    </source>
</evidence>
<gene>
    <name evidence="1" type="ORF">MENT_LOCUS27914</name>
</gene>
<name>A0A6V7VPQ2_MELEN</name>
<organism evidence="1 2">
    <name type="scientific">Meloidogyne enterolobii</name>
    <name type="common">Root-knot nematode worm</name>
    <name type="synonym">Meloidogyne mayaguensis</name>
    <dbReference type="NCBI Taxonomy" id="390850"/>
    <lineage>
        <taxon>Eukaryota</taxon>
        <taxon>Metazoa</taxon>
        <taxon>Ecdysozoa</taxon>
        <taxon>Nematoda</taxon>
        <taxon>Chromadorea</taxon>
        <taxon>Rhabditida</taxon>
        <taxon>Tylenchina</taxon>
        <taxon>Tylenchomorpha</taxon>
        <taxon>Tylenchoidea</taxon>
        <taxon>Meloidogynidae</taxon>
        <taxon>Meloidogyninae</taxon>
        <taxon>Meloidogyne</taxon>
    </lineage>
</organism>
<accession>A0A6V7VPQ2</accession>
<protein>
    <submittedName>
        <fullName evidence="1">Uncharacterized protein</fullName>
    </submittedName>
</protein>
<dbReference type="Proteomes" id="UP000580250">
    <property type="component" value="Unassembled WGS sequence"/>
</dbReference>
<proteinExistence type="predicted"/>
<sequence>MKMEGTTTTTHIHTSILYLALNRMDSLPEPSFYFIIFPKLTFCTVGEAKRPVVENGWMRALVNMGV</sequence>
<dbReference type="AlphaFoldDB" id="A0A6V7VPQ2"/>
<comment type="caution">
    <text evidence="1">The sequence shown here is derived from an EMBL/GenBank/DDBJ whole genome shotgun (WGS) entry which is preliminary data.</text>
</comment>
<evidence type="ECO:0000313" key="2">
    <source>
        <dbReference type="Proteomes" id="UP000580250"/>
    </source>
</evidence>
<dbReference type="EMBL" id="CAJEWN010000268">
    <property type="protein sequence ID" value="CAD2176141.1"/>
    <property type="molecule type" value="Genomic_DNA"/>
</dbReference>